<name>A0ABQ9H261_9NEOP</name>
<accession>A0ABQ9H261</accession>
<evidence type="ECO:0000256" key="1">
    <source>
        <dbReference type="SAM" id="MobiDB-lite"/>
    </source>
</evidence>
<sequence length="163" mass="18698">MFLLQLVASDSEEDGDGAKKSELEFLKSLSTKQKRKLLKKLEKLEKKGKNGKSAKVKGKLKKVKKERRSSCSSSDSDYERKHRREKKVSSERVKSEMKRERCTSSSDDDKRSLEQVLGRSIKFEGGHGYKKANGEKSVKGHEHKRRLESIVSSEASYRKHARK</sequence>
<comment type="caution">
    <text evidence="2">The sequence shown here is derived from an EMBL/GenBank/DDBJ whole genome shotgun (WGS) entry which is preliminary data.</text>
</comment>
<reference evidence="2 3" key="1">
    <citation type="submission" date="2023-02" db="EMBL/GenBank/DDBJ databases">
        <title>LHISI_Scaffold_Assembly.</title>
        <authorList>
            <person name="Stuart O.P."/>
            <person name="Cleave R."/>
            <person name="Magrath M.J.L."/>
            <person name="Mikheyev A.S."/>
        </authorList>
    </citation>
    <scope>NUCLEOTIDE SEQUENCE [LARGE SCALE GENOMIC DNA]</scope>
    <source>
        <strain evidence="2">Daus_M_001</strain>
        <tissue evidence="2">Leg muscle</tissue>
    </source>
</reference>
<feature type="region of interest" description="Disordered" evidence="1">
    <location>
        <begin position="43"/>
        <end position="163"/>
    </location>
</feature>
<dbReference type="EMBL" id="JARBHB010000007">
    <property type="protein sequence ID" value="KAJ8878350.1"/>
    <property type="molecule type" value="Genomic_DNA"/>
</dbReference>
<evidence type="ECO:0000313" key="2">
    <source>
        <dbReference type="EMBL" id="KAJ8878350.1"/>
    </source>
</evidence>
<keyword evidence="3" id="KW-1185">Reference proteome</keyword>
<feature type="compositionally biased region" description="Basic residues" evidence="1">
    <location>
        <begin position="49"/>
        <end position="67"/>
    </location>
</feature>
<evidence type="ECO:0000313" key="3">
    <source>
        <dbReference type="Proteomes" id="UP001159363"/>
    </source>
</evidence>
<proteinExistence type="predicted"/>
<feature type="compositionally biased region" description="Basic and acidic residues" evidence="1">
    <location>
        <begin position="121"/>
        <end position="148"/>
    </location>
</feature>
<organism evidence="2 3">
    <name type="scientific">Dryococelus australis</name>
    <dbReference type="NCBI Taxonomy" id="614101"/>
    <lineage>
        <taxon>Eukaryota</taxon>
        <taxon>Metazoa</taxon>
        <taxon>Ecdysozoa</taxon>
        <taxon>Arthropoda</taxon>
        <taxon>Hexapoda</taxon>
        <taxon>Insecta</taxon>
        <taxon>Pterygota</taxon>
        <taxon>Neoptera</taxon>
        <taxon>Polyneoptera</taxon>
        <taxon>Phasmatodea</taxon>
        <taxon>Verophasmatodea</taxon>
        <taxon>Anareolatae</taxon>
        <taxon>Phasmatidae</taxon>
        <taxon>Eurycanthinae</taxon>
        <taxon>Dryococelus</taxon>
    </lineage>
</organism>
<gene>
    <name evidence="2" type="ORF">PR048_018927</name>
</gene>
<feature type="compositionally biased region" description="Basic and acidic residues" evidence="1">
    <location>
        <begin position="87"/>
        <end position="113"/>
    </location>
</feature>
<protein>
    <submittedName>
        <fullName evidence="2">Uncharacterized protein</fullName>
    </submittedName>
</protein>
<dbReference type="Proteomes" id="UP001159363">
    <property type="component" value="Chromosome 6"/>
</dbReference>